<proteinExistence type="predicted"/>
<evidence type="ECO:0000313" key="1">
    <source>
        <dbReference type="EMBL" id="EST44919.1"/>
    </source>
</evidence>
<organism evidence="1">
    <name type="scientific">Spironucleus salmonicida</name>
    <dbReference type="NCBI Taxonomy" id="348837"/>
    <lineage>
        <taxon>Eukaryota</taxon>
        <taxon>Metamonada</taxon>
        <taxon>Diplomonadida</taxon>
        <taxon>Hexamitidae</taxon>
        <taxon>Hexamitinae</taxon>
        <taxon>Spironucleus</taxon>
    </lineage>
</organism>
<sequence>MEDVTFANAQVVVVATIASLEPGMMTMSLPPQCHYTVALAGAEVLRGALPAGPLKLIVVGDDKPATGKPVALCGNYIEEFSAFTCLSVNVEQAKASM</sequence>
<accession>V6LVS0</accession>
<dbReference type="VEuPathDB" id="GiardiaDB:SS50377_26181"/>
<protein>
    <submittedName>
        <fullName evidence="1">Uncharacterized protein</fullName>
    </submittedName>
</protein>
<reference evidence="1" key="1">
    <citation type="journal article" date="2014" name="PLoS Genet.">
        <title>The Genome of Spironucleus salmonicida Highlights a Fish Pathogen Adapted to Fluctuating Environments.</title>
        <authorList>
            <person name="Xu F."/>
            <person name="Jerlstrom-Hultqvist J."/>
            <person name="Einarsson E."/>
            <person name="Astvaldsson A."/>
            <person name="Svard S.G."/>
            <person name="Andersson J.O."/>
        </authorList>
    </citation>
    <scope>NUCLEOTIDE SEQUENCE</scope>
</reference>
<gene>
    <name evidence="1" type="ORF">SS50377_15213</name>
</gene>
<dbReference type="EMBL" id="KI546102">
    <property type="protein sequence ID" value="EST44919.1"/>
    <property type="molecule type" value="Genomic_DNA"/>
</dbReference>
<dbReference type="AlphaFoldDB" id="V6LVS0"/>
<name>V6LVS0_9EUKA</name>